<gene>
    <name evidence="2" type="ORF">LIER_29636</name>
</gene>
<keyword evidence="1" id="KW-0812">Transmembrane</keyword>
<dbReference type="AlphaFoldDB" id="A0AAV3RNV6"/>
<accession>A0AAV3RNV6</accession>
<evidence type="ECO:0000313" key="2">
    <source>
        <dbReference type="EMBL" id="GAA0176956.1"/>
    </source>
</evidence>
<organism evidence="2 3">
    <name type="scientific">Lithospermum erythrorhizon</name>
    <name type="common">Purple gromwell</name>
    <name type="synonym">Lithospermum officinale var. erythrorhizon</name>
    <dbReference type="NCBI Taxonomy" id="34254"/>
    <lineage>
        <taxon>Eukaryota</taxon>
        <taxon>Viridiplantae</taxon>
        <taxon>Streptophyta</taxon>
        <taxon>Embryophyta</taxon>
        <taxon>Tracheophyta</taxon>
        <taxon>Spermatophyta</taxon>
        <taxon>Magnoliopsida</taxon>
        <taxon>eudicotyledons</taxon>
        <taxon>Gunneridae</taxon>
        <taxon>Pentapetalae</taxon>
        <taxon>asterids</taxon>
        <taxon>lamiids</taxon>
        <taxon>Boraginales</taxon>
        <taxon>Boraginaceae</taxon>
        <taxon>Boraginoideae</taxon>
        <taxon>Lithospermeae</taxon>
        <taxon>Lithospermum</taxon>
    </lineage>
</organism>
<feature type="transmembrane region" description="Helical" evidence="1">
    <location>
        <begin position="84"/>
        <end position="102"/>
    </location>
</feature>
<protein>
    <submittedName>
        <fullName evidence="2">Uncharacterized protein</fullName>
    </submittedName>
</protein>
<evidence type="ECO:0000256" key="1">
    <source>
        <dbReference type="SAM" id="Phobius"/>
    </source>
</evidence>
<dbReference type="Proteomes" id="UP001454036">
    <property type="component" value="Unassembled WGS sequence"/>
</dbReference>
<sequence length="144" mass="16550">MRRLSDRQDKLAETQDRISLRLDAQDAKQNKDRKYLKDIMKFLRCFEKGEGSSVAAYKYLDHSDSPMGVMSSTPFQGLQCVQRIMAFIILLRAMAMAAWGSFRVLLVALDSDDTSLFIILYVSFCHCIYGYYLSCSYYGCLLSF</sequence>
<feature type="transmembrane region" description="Helical" evidence="1">
    <location>
        <begin position="114"/>
        <end position="133"/>
    </location>
</feature>
<name>A0AAV3RNV6_LITER</name>
<keyword evidence="3" id="KW-1185">Reference proteome</keyword>
<evidence type="ECO:0000313" key="3">
    <source>
        <dbReference type="Proteomes" id="UP001454036"/>
    </source>
</evidence>
<dbReference type="EMBL" id="BAABME010010267">
    <property type="protein sequence ID" value="GAA0176956.1"/>
    <property type="molecule type" value="Genomic_DNA"/>
</dbReference>
<keyword evidence="1" id="KW-1133">Transmembrane helix</keyword>
<reference evidence="2 3" key="1">
    <citation type="submission" date="2024-01" db="EMBL/GenBank/DDBJ databases">
        <title>The complete chloroplast genome sequence of Lithospermum erythrorhizon: insights into the phylogenetic relationship among Boraginaceae species and the maternal lineages of purple gromwells.</title>
        <authorList>
            <person name="Okada T."/>
            <person name="Watanabe K."/>
        </authorList>
    </citation>
    <scope>NUCLEOTIDE SEQUENCE [LARGE SCALE GENOMIC DNA]</scope>
</reference>
<keyword evidence="1" id="KW-0472">Membrane</keyword>
<comment type="caution">
    <text evidence="2">The sequence shown here is derived from an EMBL/GenBank/DDBJ whole genome shotgun (WGS) entry which is preliminary data.</text>
</comment>
<proteinExistence type="predicted"/>